<reference evidence="3 4" key="1">
    <citation type="submission" date="2018-06" db="EMBL/GenBank/DDBJ databases">
        <authorList>
            <consortium name="Pathogen Informatics"/>
            <person name="Doyle S."/>
        </authorList>
    </citation>
    <scope>NUCLEOTIDE SEQUENCE [LARGE SCALE GENOMIC DNA]</scope>
    <source>
        <strain evidence="3 4">NCTC10699</strain>
    </source>
</reference>
<dbReference type="Pfam" id="PF08348">
    <property type="entry name" value="PAS_6"/>
    <property type="match status" value="1"/>
</dbReference>
<feature type="domain" description="Transcriptional regulator DauR-like HTH" evidence="2">
    <location>
        <begin position="165"/>
        <end position="222"/>
    </location>
</feature>
<evidence type="ECO:0000313" key="4">
    <source>
        <dbReference type="Proteomes" id="UP000254280"/>
    </source>
</evidence>
<gene>
    <name evidence="3" type="ORF">NCTC10699_02252</name>
</gene>
<dbReference type="PANTHER" id="PTHR35568:SF1">
    <property type="entry name" value="TRANSCRIPTIONAL REGULATOR DAUR"/>
    <property type="match status" value="1"/>
</dbReference>
<dbReference type="EMBL" id="UGSS01000002">
    <property type="protein sequence ID" value="SUB34581.1"/>
    <property type="molecule type" value="Genomic_DNA"/>
</dbReference>
<dbReference type="AlphaFoldDB" id="A0A379B7W0"/>
<protein>
    <submittedName>
        <fullName evidence="3">Sulfur relay, TusB/DsrH family protein</fullName>
    </submittedName>
</protein>
<keyword evidence="4" id="KW-1185">Reference proteome</keyword>
<dbReference type="InterPro" id="IPR039446">
    <property type="entry name" value="DauR-like"/>
</dbReference>
<organism evidence="3 4">
    <name type="scientific">[Pasteurella] mairii</name>
    <dbReference type="NCBI Taxonomy" id="757"/>
    <lineage>
        <taxon>Bacteria</taxon>
        <taxon>Pseudomonadati</taxon>
        <taxon>Pseudomonadota</taxon>
        <taxon>Gammaproteobacteria</taxon>
        <taxon>Pasteurellales</taxon>
        <taxon>Pasteurellaceae</taxon>
    </lineage>
</organism>
<feature type="domain" description="YheO-like" evidence="1">
    <location>
        <begin position="9"/>
        <end position="118"/>
    </location>
</feature>
<evidence type="ECO:0000259" key="2">
    <source>
        <dbReference type="Pfam" id="PF13309"/>
    </source>
</evidence>
<dbReference type="InterPro" id="IPR013559">
    <property type="entry name" value="YheO"/>
</dbReference>
<dbReference type="Pfam" id="PF13309">
    <property type="entry name" value="HTH_22"/>
    <property type="match status" value="1"/>
</dbReference>
<sequence length="236" mass="27133">MKTYTDKTFYTKLVSFLGTALGPRYEVVYHVISKRGTYIAAIHNNHISGRTLDSPLTAFANQLIQDKVYLYKDFVHGYKALIADKKTVLGSTFFIKDKNGELTGLLCINYDNTEMQKVLGDLIHLENLQSIFTSHSSLNKNDLDLSKERTEQDFILENLSQSVDELVEEITGIHDEKYTFNSEQKEKYIKQLYLNGIFNIKGSISSVSRILNMSEPSVYRYLQKIKNHLRSKVQVE</sequence>
<proteinExistence type="predicted"/>
<dbReference type="PANTHER" id="PTHR35568">
    <property type="entry name" value="TRANSCRIPTIONAL REGULATOR DAUR"/>
    <property type="match status" value="1"/>
</dbReference>
<dbReference type="OrthoDB" id="9796595at2"/>
<name>A0A379B7W0_9PAST</name>
<dbReference type="InterPro" id="IPR039445">
    <property type="entry name" value="DauR-like_HTH"/>
</dbReference>
<evidence type="ECO:0000259" key="1">
    <source>
        <dbReference type="Pfam" id="PF08348"/>
    </source>
</evidence>
<evidence type="ECO:0000313" key="3">
    <source>
        <dbReference type="EMBL" id="SUB34581.1"/>
    </source>
</evidence>
<accession>A0A379B7W0</accession>
<dbReference type="Proteomes" id="UP000254280">
    <property type="component" value="Unassembled WGS sequence"/>
</dbReference>